<gene>
    <name evidence="2" type="ORF">BN948_00544</name>
</gene>
<reference evidence="3" key="1">
    <citation type="submission" date="2014-02" db="EMBL/GenBank/DDBJ databases">
        <authorList>
            <person name="Gan H."/>
        </authorList>
    </citation>
    <scope>NUCLEOTIDE SEQUENCE [LARGE SCALE GENOMIC DNA]</scope>
    <source>
        <strain evidence="3">S1</strain>
    </source>
</reference>
<dbReference type="GO" id="GO:0003824">
    <property type="term" value="F:catalytic activity"/>
    <property type="evidence" value="ECO:0007669"/>
    <property type="project" value="UniProtKB-ARBA"/>
</dbReference>
<organism evidence="2 3">
    <name type="scientific">Hydrogenophaga intermedia</name>
    <dbReference type="NCBI Taxonomy" id="65786"/>
    <lineage>
        <taxon>Bacteria</taxon>
        <taxon>Pseudomonadati</taxon>
        <taxon>Pseudomonadota</taxon>
        <taxon>Betaproteobacteria</taxon>
        <taxon>Burkholderiales</taxon>
        <taxon>Comamonadaceae</taxon>
        <taxon>Hydrogenophaga</taxon>
    </lineage>
</organism>
<dbReference type="InterPro" id="IPR029045">
    <property type="entry name" value="ClpP/crotonase-like_dom_sf"/>
</dbReference>
<name>A0A1L1PBH0_HYDIT</name>
<dbReference type="CDD" id="cd06558">
    <property type="entry name" value="crotonase-like"/>
    <property type="match status" value="1"/>
</dbReference>
<evidence type="ECO:0000313" key="3">
    <source>
        <dbReference type="Proteomes" id="UP000028878"/>
    </source>
</evidence>
<dbReference type="AlphaFoldDB" id="A0A1L1PBH0"/>
<protein>
    <submittedName>
        <fullName evidence="2">Enoyl-CoA hydratase PaaG</fullName>
    </submittedName>
</protein>
<dbReference type="InterPro" id="IPR014748">
    <property type="entry name" value="Enoyl-CoA_hydra_C"/>
</dbReference>
<dbReference type="Pfam" id="PF00378">
    <property type="entry name" value="ECH_1"/>
    <property type="match status" value="1"/>
</dbReference>
<accession>A0A1L1PBH0</accession>
<reference evidence="3" key="2">
    <citation type="submission" date="2014-11" db="EMBL/GenBank/DDBJ databases">
        <title>Draft genome sequence of Hydrogenophaga intermedia S1.</title>
        <authorList>
            <person name="Gan H.M."/>
            <person name="Chew T.H."/>
            <person name="Stolz A."/>
        </authorList>
    </citation>
    <scope>NUCLEOTIDE SEQUENCE [LARGE SCALE GENOMIC DNA]</scope>
    <source>
        <strain evidence="3">S1</strain>
    </source>
</reference>
<dbReference type="PANTHER" id="PTHR43684:SF4">
    <property type="entry name" value="ENOYL-COA HYDRATASE_ISOMERASE FAMILY PROTEIN (AFU_ORTHOLOGUE AFUA_1G01890)"/>
    <property type="match status" value="1"/>
</dbReference>
<dbReference type="Gene3D" id="3.90.226.10">
    <property type="entry name" value="2-enoyl-CoA Hydratase, Chain A, domain 1"/>
    <property type="match status" value="1"/>
</dbReference>
<dbReference type="RefSeq" id="WP_009516604.1">
    <property type="nucleotide sequence ID" value="NZ_CCAE010000002.1"/>
</dbReference>
<dbReference type="SUPFAM" id="SSF52096">
    <property type="entry name" value="ClpP/crotonase"/>
    <property type="match status" value="1"/>
</dbReference>
<dbReference type="EMBL" id="CCAE010000002">
    <property type="protein sequence ID" value="CDN86144.1"/>
    <property type="molecule type" value="Genomic_DNA"/>
</dbReference>
<dbReference type="PANTHER" id="PTHR43684">
    <property type="match status" value="1"/>
</dbReference>
<comment type="similarity">
    <text evidence="1">Belongs to the enoyl-CoA hydratase/isomerase family.</text>
</comment>
<proteinExistence type="inferred from homology"/>
<dbReference type="Proteomes" id="UP000028878">
    <property type="component" value="Unassembled WGS sequence"/>
</dbReference>
<evidence type="ECO:0000313" key="2">
    <source>
        <dbReference type="EMBL" id="CDN86144.1"/>
    </source>
</evidence>
<keyword evidence="3" id="KW-1185">Reference proteome</keyword>
<dbReference type="InterPro" id="IPR001753">
    <property type="entry name" value="Enoyl-CoA_hydra/iso"/>
</dbReference>
<sequence>MTDELVVTQEGFVANVSLNRPERKNAWNASMEIGLRQIMTRLASDPGVRVIILTGKGSVFCAGVDVGALGEMTRGGDDISLPPAQVAESMGAGDFEQRYSYLLSIPKPIICVLNGAAAGVGLVLSLYCDIRYAASSAKLAAPFGRRGLVAEHGIAWILPRLIGMSRAMEWLMSARTLPASEAHAMGLVSEVFEPEELSAKAHARATEIAQTVSPRSIRVMKRQLWEGATLSLAQACRMAEKEVKSAVASQDFKEGVQHFMEKRPPRFTGQ</sequence>
<dbReference type="InterPro" id="IPR051053">
    <property type="entry name" value="ECH/Chromodomain_protein"/>
</dbReference>
<evidence type="ECO:0000256" key="1">
    <source>
        <dbReference type="ARBA" id="ARBA00005254"/>
    </source>
</evidence>
<dbReference type="Gene3D" id="1.10.12.10">
    <property type="entry name" value="Lyase 2-enoyl-coa Hydratase, Chain A, domain 2"/>
    <property type="match status" value="1"/>
</dbReference>